<dbReference type="CDD" id="cd22117">
    <property type="entry name" value="F-box_FBXL4"/>
    <property type="match status" value="1"/>
</dbReference>
<organism evidence="3 4">
    <name type="scientific">Hyalella azteca</name>
    <name type="common">Amphipod</name>
    <dbReference type="NCBI Taxonomy" id="294128"/>
    <lineage>
        <taxon>Eukaryota</taxon>
        <taxon>Metazoa</taxon>
        <taxon>Ecdysozoa</taxon>
        <taxon>Arthropoda</taxon>
        <taxon>Crustacea</taxon>
        <taxon>Multicrustacea</taxon>
        <taxon>Malacostraca</taxon>
        <taxon>Eumalacostraca</taxon>
        <taxon>Peracarida</taxon>
        <taxon>Amphipoda</taxon>
        <taxon>Senticaudata</taxon>
        <taxon>Talitrida</taxon>
        <taxon>Talitroidea</taxon>
        <taxon>Hyalellidae</taxon>
        <taxon>Hyalella</taxon>
    </lineage>
</organism>
<dbReference type="GO" id="GO:0019005">
    <property type="term" value="C:SCF ubiquitin ligase complex"/>
    <property type="evidence" value="ECO:0007669"/>
    <property type="project" value="TreeGrafter"/>
</dbReference>
<dbReference type="Pfam" id="PF12937">
    <property type="entry name" value="F-box-like"/>
    <property type="match status" value="1"/>
</dbReference>
<evidence type="ECO:0000256" key="1">
    <source>
        <dbReference type="ARBA" id="ARBA00022786"/>
    </source>
</evidence>
<dbReference type="InterPro" id="IPR006553">
    <property type="entry name" value="Leu-rich_rpt_Cys-con_subtyp"/>
</dbReference>
<dbReference type="GeneID" id="108674403"/>
<dbReference type="InterPro" id="IPR001810">
    <property type="entry name" value="F-box_dom"/>
</dbReference>
<reference evidence="4" key="1">
    <citation type="submission" date="2025-08" db="UniProtKB">
        <authorList>
            <consortium name="RefSeq"/>
        </authorList>
    </citation>
    <scope>IDENTIFICATION</scope>
    <source>
        <tissue evidence="4">Whole organism</tissue>
    </source>
</reference>
<dbReference type="KEGG" id="hazt:108674403"/>
<protein>
    <submittedName>
        <fullName evidence="4">F-box/LRR-repeat protein 4 isoform X1</fullName>
    </submittedName>
</protein>
<dbReference type="GO" id="GO:0031146">
    <property type="term" value="P:SCF-dependent proteasomal ubiquitin-dependent protein catabolic process"/>
    <property type="evidence" value="ECO:0007669"/>
    <property type="project" value="TreeGrafter"/>
</dbReference>
<dbReference type="PANTHER" id="PTHR13318">
    <property type="entry name" value="PARTNER OF PAIRED, ISOFORM B-RELATED"/>
    <property type="match status" value="1"/>
</dbReference>
<gene>
    <name evidence="4" type="primary">LOC108674403</name>
</gene>
<sequence length="834" mass="92052">MSYGQYVSSVGYYSSEYGLGNSSPQLYCASNLIGKPSCYPASGDDPRVYSLCEFGEWWSTCPSALPTLPLRRPPRIPALAFIDLKFAEAVVPEQVDIFETCESGTVVRIWAWEATTADSHDSACSSGRWLLLYDGQPCVLSAATARKFSPPLRSIDVPVTTLRLELNYTLSKHYPCIDAILLTGSSKPPADLKHFQHFPSQIFAANCTSVSPNSNHSSDHVCDGSLDGSGAMQTHESLDNLTSSLPVSGLINCEDNESRDQLRINERTCSSATVDFVPNSNTVEDLANLNICNKVVMHGLQNQLRVLDDILLDGPRHIASCSIENLVQFFGGSSAPSDPVASEEKENSCSQLPSFAHEVENLTPTSNIANATGTEVQKDYNLKEYHQQAVLNSGSCEPPEQDVDFFQMLPPEVMLRVLSLLDLRSLCRIAQSCCALRQLAYHPQLYTHLSLKDWWSVVNDRALTSLLTRLTRTNNRLQSSSSVESGNCISDHNNLRSGSTEEINNPNNDADVSCPNRITSNNSSLSNHESPLFMSLDEDLNTSFEGHLSCIYGTLQSLDLSWCGLYGGVSCPTFLDFIHKCGPKLRILRLSCCDFVDSYCLYMIANVCQHLTELDISRCYQLDFLGLGELKKLSQLTRLDVSYTSLRTDTAHVLLQHLPHLRHLSIRGCQDLRMDEVCVSLSLFCPALESLVAWKTKGVTHRGLRALAELPCLRDLDLGWAFANANGLAGSVTELTQRCQQLCRLRLTACRYLSDADVSSIASSCPRLEQLDLTGNANISADAVESVLQSCRRLRLLEVSYCAMIPRPVTDAWRRRYPAVLIVAACDAHHAAFV</sequence>
<dbReference type="InterPro" id="IPR036047">
    <property type="entry name" value="F-box-like_dom_sf"/>
</dbReference>
<dbReference type="AlphaFoldDB" id="A0A8B7NVQ1"/>
<proteinExistence type="predicted"/>
<dbReference type="RefSeq" id="XP_018017833.1">
    <property type="nucleotide sequence ID" value="XM_018162344.1"/>
</dbReference>
<evidence type="ECO:0000313" key="4">
    <source>
        <dbReference type="RefSeq" id="XP_018017833.1"/>
    </source>
</evidence>
<evidence type="ECO:0000313" key="3">
    <source>
        <dbReference type="Proteomes" id="UP000694843"/>
    </source>
</evidence>
<evidence type="ECO:0000259" key="2">
    <source>
        <dbReference type="PROSITE" id="PS50181"/>
    </source>
</evidence>
<dbReference type="Gene3D" id="1.20.1280.50">
    <property type="match status" value="1"/>
</dbReference>
<dbReference type="CTD" id="26235"/>
<dbReference type="SMART" id="SM00367">
    <property type="entry name" value="LRR_CC"/>
    <property type="match status" value="5"/>
</dbReference>
<dbReference type="Gene3D" id="3.80.10.10">
    <property type="entry name" value="Ribonuclease Inhibitor"/>
    <property type="match status" value="2"/>
</dbReference>
<dbReference type="SUPFAM" id="SSF81383">
    <property type="entry name" value="F-box domain"/>
    <property type="match status" value="1"/>
</dbReference>
<dbReference type="OrthoDB" id="6333295at2759"/>
<dbReference type="InterPro" id="IPR032675">
    <property type="entry name" value="LRR_dom_sf"/>
</dbReference>
<dbReference type="SUPFAM" id="SSF52047">
    <property type="entry name" value="RNI-like"/>
    <property type="match status" value="1"/>
</dbReference>
<accession>A0A8B7NVQ1</accession>
<keyword evidence="1" id="KW-0833">Ubl conjugation pathway</keyword>
<feature type="domain" description="F-box" evidence="2">
    <location>
        <begin position="403"/>
        <end position="449"/>
    </location>
</feature>
<name>A0A8B7NVQ1_HYAAZ</name>
<dbReference type="Proteomes" id="UP000694843">
    <property type="component" value="Unplaced"/>
</dbReference>
<dbReference type="PROSITE" id="PS50181">
    <property type="entry name" value="FBOX"/>
    <property type="match status" value="1"/>
</dbReference>
<keyword evidence="3" id="KW-1185">Reference proteome</keyword>